<dbReference type="Proteomes" id="UP001222325">
    <property type="component" value="Unassembled WGS sequence"/>
</dbReference>
<reference evidence="1" key="1">
    <citation type="submission" date="2023-03" db="EMBL/GenBank/DDBJ databases">
        <title>Massive genome expansion in bonnet fungi (Mycena s.s.) driven by repeated elements and novel gene families across ecological guilds.</title>
        <authorList>
            <consortium name="Lawrence Berkeley National Laboratory"/>
            <person name="Harder C.B."/>
            <person name="Miyauchi S."/>
            <person name="Viragh M."/>
            <person name="Kuo A."/>
            <person name="Thoen E."/>
            <person name="Andreopoulos B."/>
            <person name="Lu D."/>
            <person name="Skrede I."/>
            <person name="Drula E."/>
            <person name="Henrissat B."/>
            <person name="Morin E."/>
            <person name="Kohler A."/>
            <person name="Barry K."/>
            <person name="LaButti K."/>
            <person name="Morin E."/>
            <person name="Salamov A."/>
            <person name="Lipzen A."/>
            <person name="Mereny Z."/>
            <person name="Hegedus B."/>
            <person name="Baldrian P."/>
            <person name="Stursova M."/>
            <person name="Weitz H."/>
            <person name="Taylor A."/>
            <person name="Grigoriev I.V."/>
            <person name="Nagy L.G."/>
            <person name="Martin F."/>
            <person name="Kauserud H."/>
        </authorList>
    </citation>
    <scope>NUCLEOTIDE SEQUENCE</scope>
    <source>
        <strain evidence="1">CBHHK173m</strain>
    </source>
</reference>
<accession>A0AAD6XUY5</accession>
<name>A0AAD6XUY5_9AGAR</name>
<comment type="caution">
    <text evidence="1">The sequence shown here is derived from an EMBL/GenBank/DDBJ whole genome shotgun (WGS) entry which is preliminary data.</text>
</comment>
<keyword evidence="2" id="KW-1185">Reference proteome</keyword>
<dbReference type="AlphaFoldDB" id="A0AAD6XUY5"/>
<evidence type="ECO:0000313" key="2">
    <source>
        <dbReference type="Proteomes" id="UP001222325"/>
    </source>
</evidence>
<organism evidence="1 2">
    <name type="scientific">Mycena belliarum</name>
    <dbReference type="NCBI Taxonomy" id="1033014"/>
    <lineage>
        <taxon>Eukaryota</taxon>
        <taxon>Fungi</taxon>
        <taxon>Dikarya</taxon>
        <taxon>Basidiomycota</taxon>
        <taxon>Agaricomycotina</taxon>
        <taxon>Agaricomycetes</taxon>
        <taxon>Agaricomycetidae</taxon>
        <taxon>Agaricales</taxon>
        <taxon>Marasmiineae</taxon>
        <taxon>Mycenaceae</taxon>
        <taxon>Mycena</taxon>
    </lineage>
</organism>
<dbReference type="EMBL" id="JARJCN010000004">
    <property type="protein sequence ID" value="KAJ7101364.1"/>
    <property type="molecule type" value="Genomic_DNA"/>
</dbReference>
<evidence type="ECO:0000313" key="1">
    <source>
        <dbReference type="EMBL" id="KAJ7101364.1"/>
    </source>
</evidence>
<gene>
    <name evidence="1" type="ORF">B0H15DRAFT_815810</name>
</gene>
<protein>
    <submittedName>
        <fullName evidence="1">Uncharacterized protein</fullName>
    </submittedName>
</protein>
<proteinExistence type="predicted"/>
<sequence length="117" mass="12972">MGQDDAMSLEDSATIGCLLPRGTPSSEVPARLAAHQTIRKARSEFVLTPVTVPAKRGLYRRWASLGHRLWFNPHLGPSAGDAGRYSWARFGQGRTGISTSRRISMLMILEPYGYARR</sequence>